<sequence length="104" mass="12251">MEKFLNTDPNMKRYLFYITCIITIQSIESIANIRDPHEGGICHVEAEYFYPGVWEKYSTDELICNYWKFLGAEDRQILESQLSSEDEIDVEYGDYDSVEEMGTR</sequence>
<dbReference type="EMBL" id="MN106410">
    <property type="protein sequence ID" value="QEA08715.1"/>
    <property type="molecule type" value="Genomic_DNA"/>
</dbReference>
<dbReference type="AlphaFoldDB" id="A0A5B8RLZ3"/>
<dbReference type="RefSeq" id="WP_227410794.1">
    <property type="nucleotide sequence ID" value="NZ_CP089180.1"/>
</dbReference>
<protein>
    <submittedName>
        <fullName evidence="1">Uncharacterized protein</fullName>
    </submittedName>
</protein>
<name>A0A5B8RLZ3_HAEIF</name>
<organism evidence="1">
    <name type="scientific">Haemophilus influenzae</name>
    <dbReference type="NCBI Taxonomy" id="727"/>
    <lineage>
        <taxon>Bacteria</taxon>
        <taxon>Pseudomonadati</taxon>
        <taxon>Pseudomonadota</taxon>
        <taxon>Gammaproteobacteria</taxon>
        <taxon>Pasteurellales</taxon>
        <taxon>Pasteurellaceae</taxon>
        <taxon>Haemophilus</taxon>
    </lineage>
</organism>
<reference evidence="1" key="1">
    <citation type="journal article" date="2020" name="MSphere">
        <title>Role of Horizontal Gene Transfer in the Development of Multidrug Resistance in Haemophilus influenzae.</title>
        <authorList>
            <person name="Hegstad K."/>
            <person name="Mylvaganam H."/>
            <person name="Janice J."/>
            <person name="Josefsen E."/>
            <person name="Sivertsen A."/>
            <person name="Skaare D."/>
        </authorList>
    </citation>
    <scope>NUCLEOTIDE SEQUENCE</scope>
    <source>
        <strain evidence="1">E</strain>
    </source>
</reference>
<accession>A0A5B8RLZ3</accession>
<evidence type="ECO:0000313" key="1">
    <source>
        <dbReference type="EMBL" id="QEA08715.1"/>
    </source>
</evidence>
<proteinExistence type="predicted"/>